<dbReference type="SMART" id="SM00507">
    <property type="entry name" value="HNHc"/>
    <property type="match status" value="1"/>
</dbReference>
<evidence type="ECO:0000259" key="1">
    <source>
        <dbReference type="SMART" id="SM00507"/>
    </source>
</evidence>
<dbReference type="Gene3D" id="1.10.30.50">
    <property type="match status" value="1"/>
</dbReference>
<dbReference type="EMBL" id="BAABAF010000002">
    <property type="protein sequence ID" value="GAA3757867.1"/>
    <property type="molecule type" value="Genomic_DNA"/>
</dbReference>
<keyword evidence="3" id="KW-1185">Reference proteome</keyword>
<sequence>MADWMSEASATIVVMNEAIGTLDGIREQLAVLVSSAFDSGAMHHSAEAELLEALRAAGDLQRLVDAVLVEGVAEIAERSRQRDRSERLSTRMGCHNVNELVQRVTRCSPQAAGRLELAQRAVGVDWDPIDGEAMPARLPAIRVALRDGEVGVDGVVAVAKPMLGMRDRVERTKVLAADAAIAAFARGAGPDGEPPAWADLLAVQAMVWACALDPDGDEPRDRDAGLDRFFTMGKARPNGITPFRGGATPEVAAQLQRIMDASISPHVQGVQFAESDGGGVGSDEDDGAWVDQRTRSQKQHDALASALFAAAASGELPTIGGAAPTVIVTAYAADLARGSGWAFLEGTAEPISMAAATHLACAGAIQRVVLNEDGRIVQLGNLERVFNAHQRRAITLRDGGCIIPGCGIPAGWCEIHHVQEHARGGPTHTDNGVLLCWGHHRFIDTGPWQIRMREGVPEIRGPAWFDPAQRWRRVTKSKTRLLRLLQPA</sequence>
<dbReference type="GO" id="GO:0004519">
    <property type="term" value="F:endonuclease activity"/>
    <property type="evidence" value="ECO:0007669"/>
    <property type="project" value="UniProtKB-KW"/>
</dbReference>
<evidence type="ECO:0000313" key="3">
    <source>
        <dbReference type="Proteomes" id="UP001500540"/>
    </source>
</evidence>
<accession>A0ABP7G7C7</accession>
<keyword evidence="2" id="KW-0255">Endonuclease</keyword>
<protein>
    <submittedName>
        <fullName evidence="2">HNH endonuclease signature motif containing protein</fullName>
    </submittedName>
</protein>
<keyword evidence="2" id="KW-0540">Nuclease</keyword>
<comment type="caution">
    <text evidence="2">The sequence shown here is derived from an EMBL/GenBank/DDBJ whole genome shotgun (WGS) entry which is preliminary data.</text>
</comment>
<dbReference type="Proteomes" id="UP001500540">
    <property type="component" value="Unassembled WGS sequence"/>
</dbReference>
<gene>
    <name evidence="2" type="ORF">GCM10022240_08310</name>
</gene>
<dbReference type="InterPro" id="IPR003870">
    <property type="entry name" value="DUF222"/>
</dbReference>
<dbReference type="InterPro" id="IPR003615">
    <property type="entry name" value="HNH_nuc"/>
</dbReference>
<feature type="domain" description="HNH nuclease" evidence="1">
    <location>
        <begin position="389"/>
        <end position="441"/>
    </location>
</feature>
<name>A0ABP7G7C7_9MICO</name>
<evidence type="ECO:0000313" key="2">
    <source>
        <dbReference type="EMBL" id="GAA3757867.1"/>
    </source>
</evidence>
<dbReference type="Pfam" id="PF02720">
    <property type="entry name" value="DUF222"/>
    <property type="match status" value="1"/>
</dbReference>
<keyword evidence="2" id="KW-0378">Hydrolase</keyword>
<organism evidence="2 3">
    <name type="scientific">Microbacterium kribbense</name>
    <dbReference type="NCBI Taxonomy" id="433645"/>
    <lineage>
        <taxon>Bacteria</taxon>
        <taxon>Bacillati</taxon>
        <taxon>Actinomycetota</taxon>
        <taxon>Actinomycetes</taxon>
        <taxon>Micrococcales</taxon>
        <taxon>Microbacteriaceae</taxon>
        <taxon>Microbacterium</taxon>
    </lineage>
</organism>
<dbReference type="CDD" id="cd00085">
    <property type="entry name" value="HNHc"/>
    <property type="match status" value="1"/>
</dbReference>
<proteinExistence type="predicted"/>
<reference evidence="3" key="1">
    <citation type="journal article" date="2019" name="Int. J. Syst. Evol. Microbiol.">
        <title>The Global Catalogue of Microorganisms (GCM) 10K type strain sequencing project: providing services to taxonomists for standard genome sequencing and annotation.</title>
        <authorList>
            <consortium name="The Broad Institute Genomics Platform"/>
            <consortium name="The Broad Institute Genome Sequencing Center for Infectious Disease"/>
            <person name="Wu L."/>
            <person name="Ma J."/>
        </authorList>
    </citation>
    <scope>NUCLEOTIDE SEQUENCE [LARGE SCALE GENOMIC DNA]</scope>
    <source>
        <strain evidence="3">JCM 16950</strain>
    </source>
</reference>